<evidence type="ECO:0000256" key="2">
    <source>
        <dbReference type="ARBA" id="ARBA00022475"/>
    </source>
</evidence>
<evidence type="ECO:0000313" key="9">
    <source>
        <dbReference type="Proteomes" id="UP001561046"/>
    </source>
</evidence>
<feature type="transmembrane region" description="Helical" evidence="6">
    <location>
        <begin position="458"/>
        <end position="482"/>
    </location>
</feature>
<evidence type="ECO:0000313" key="8">
    <source>
        <dbReference type="EMBL" id="MEX8191394.1"/>
    </source>
</evidence>
<dbReference type="InterPro" id="IPR038766">
    <property type="entry name" value="Membrane_comp_ABC_pdt"/>
</dbReference>
<dbReference type="PANTHER" id="PTHR30287:SF2">
    <property type="entry name" value="BLL1001 PROTEIN"/>
    <property type="match status" value="1"/>
</dbReference>
<comment type="subcellular location">
    <subcellularLocation>
        <location evidence="1">Cell membrane</location>
        <topology evidence="1">Multi-pass membrane protein</topology>
    </subcellularLocation>
</comment>
<evidence type="ECO:0000256" key="1">
    <source>
        <dbReference type="ARBA" id="ARBA00004651"/>
    </source>
</evidence>
<accession>A0ABV3ZRA8</accession>
<comment type="caution">
    <text evidence="8">The sequence shown here is derived from an EMBL/GenBank/DDBJ whole genome shotgun (WGS) entry which is preliminary data.</text>
</comment>
<keyword evidence="5 6" id="KW-0472">Membrane</keyword>
<feature type="domain" description="ABC3 transporter permease C-terminal" evidence="7">
    <location>
        <begin position="756"/>
        <end position="870"/>
    </location>
</feature>
<feature type="transmembrane region" description="Helical" evidence="6">
    <location>
        <begin position="502"/>
        <end position="523"/>
    </location>
</feature>
<feature type="transmembrane region" description="Helical" evidence="6">
    <location>
        <begin position="27"/>
        <end position="46"/>
    </location>
</feature>
<feature type="transmembrane region" description="Helical" evidence="6">
    <location>
        <begin position="846"/>
        <end position="865"/>
    </location>
</feature>
<feature type="transmembrane region" description="Helical" evidence="6">
    <location>
        <begin position="426"/>
        <end position="446"/>
    </location>
</feature>
<feature type="transmembrane region" description="Helical" evidence="6">
    <location>
        <begin position="326"/>
        <end position="356"/>
    </location>
</feature>
<keyword evidence="2" id="KW-1003">Cell membrane</keyword>
<dbReference type="EMBL" id="JBFYGN010000001">
    <property type="protein sequence ID" value="MEX8191394.1"/>
    <property type="molecule type" value="Genomic_DNA"/>
</dbReference>
<feature type="transmembrane region" description="Helical" evidence="6">
    <location>
        <begin position="377"/>
        <end position="399"/>
    </location>
</feature>
<keyword evidence="3 6" id="KW-0812">Transmembrane</keyword>
<organism evidence="8 9">
    <name type="scientific">Comamonas guangdongensis</name>
    <dbReference type="NCBI Taxonomy" id="510515"/>
    <lineage>
        <taxon>Bacteria</taxon>
        <taxon>Pseudomonadati</taxon>
        <taxon>Pseudomonadota</taxon>
        <taxon>Betaproteobacteria</taxon>
        <taxon>Burkholderiales</taxon>
        <taxon>Comamonadaceae</taxon>
        <taxon>Comamonas</taxon>
    </lineage>
</organism>
<protein>
    <submittedName>
        <fullName evidence="8">FtsX-like permease family protein</fullName>
    </submittedName>
</protein>
<dbReference type="PANTHER" id="PTHR30287">
    <property type="entry name" value="MEMBRANE COMPONENT OF PREDICTED ABC SUPERFAMILY METABOLITE UPTAKE TRANSPORTER"/>
    <property type="match status" value="1"/>
</dbReference>
<gene>
    <name evidence="8" type="ORF">AB6724_00915</name>
</gene>
<dbReference type="Proteomes" id="UP001561046">
    <property type="component" value="Unassembled WGS sequence"/>
</dbReference>
<feature type="domain" description="ABC3 transporter permease C-terminal" evidence="7">
    <location>
        <begin position="284"/>
        <end position="405"/>
    </location>
</feature>
<evidence type="ECO:0000256" key="4">
    <source>
        <dbReference type="ARBA" id="ARBA00022989"/>
    </source>
</evidence>
<feature type="transmembrane region" description="Helical" evidence="6">
    <location>
        <begin position="280"/>
        <end position="306"/>
    </location>
</feature>
<proteinExistence type="predicted"/>
<evidence type="ECO:0000256" key="5">
    <source>
        <dbReference type="ARBA" id="ARBA00023136"/>
    </source>
</evidence>
<dbReference type="Pfam" id="PF02687">
    <property type="entry name" value="FtsX"/>
    <property type="match status" value="2"/>
</dbReference>
<evidence type="ECO:0000259" key="7">
    <source>
        <dbReference type="Pfam" id="PF02687"/>
    </source>
</evidence>
<name>A0ABV3ZRA8_9BURK</name>
<evidence type="ECO:0000256" key="6">
    <source>
        <dbReference type="SAM" id="Phobius"/>
    </source>
</evidence>
<dbReference type="RefSeq" id="WP_369336619.1">
    <property type="nucleotide sequence ID" value="NZ_JBFYGN010000001.1"/>
</dbReference>
<feature type="transmembrane region" description="Helical" evidence="6">
    <location>
        <begin position="752"/>
        <end position="776"/>
    </location>
</feature>
<evidence type="ECO:0000256" key="3">
    <source>
        <dbReference type="ARBA" id="ARBA00022692"/>
    </source>
</evidence>
<keyword evidence="9" id="KW-1185">Reference proteome</keyword>
<reference evidence="8 9" key="1">
    <citation type="journal article" date="2013" name="Int. J. Syst. Evol. Microbiol.">
        <title>Comamonas guangdongensis sp. nov., isolated from subterranean forest sediment, and emended description of the genus Comamonas.</title>
        <authorList>
            <person name="Zhang J."/>
            <person name="Wang Y."/>
            <person name="Zhou S."/>
            <person name="Wu C."/>
            <person name="He J."/>
            <person name="Li F."/>
        </authorList>
    </citation>
    <scope>NUCLEOTIDE SEQUENCE [LARGE SCALE GENOMIC DNA]</scope>
    <source>
        <strain evidence="8 9">CCTCC AB2011133</strain>
    </source>
</reference>
<keyword evidence="4 6" id="KW-1133">Transmembrane helix</keyword>
<sequence length="881" mass="92697">MLFHSPLLQLLASFSWQELRQHPWRTATALLAIMLGVALGFAVHVINQSALDEFSRAVRSVNGQPDLQLHAMQDGLPLELYAQVARTRGVAAAVPWLETTVLLPAADADRPAPDADARTTQGAARGTALRVLGSDATKLAPVAPALMPQLFAGSDRLDLFAPDAVFLNAAALQALQLSPERASNTAMHWLLNGRLQTLRIAGTVAATGAPVAVMDIAALQEKLQRFQQLDRIDLLLADNAARSQVAAELRALPAWQSQILIQQPGDEQQRVGQMSRAYRVNLTVLALVALFTGAFLVFSVLALSVAQRAPQFALLAVLGATPRQRLALVLLEALALGAVGSAAGIALGSGLAWGALQMLGGDLGGGFFAGVQPALQWSPAAALVFGLQGIAATLAGAWWPARSAMDLLPAATLKGLGNTHEKPPRFWPALALLLASAGLAFMPPVAGIPLAAYAAVGLLLLGGMAALPWLLGSVLGLLPAGLSRNPLGMLALERARRMRSSTTVAVGGVVASLSLAVALTVMVTSFRGSMMEWLDAVLPAPLYIRAAGGSSRVDAALLPADAAARIARLPAVEHAQAMRSNTLALSPEQPAISLLIRSLKGEQAQQLPWVAGPLRTPHSGIPVHISEALAQLYGLKIGDDWPLLAEAFSRKTHARPSASFYIAGIWRDYVRQFGAVAMDWQDYLALGGDAQLSEVAVWPAAGAQARPADLHRAIEHALSPPGEPAPVLEFVSSAALRDRSLRIFDRSFAVTYWLQAVAIGIGLFGIAASFSAQVLARRKEFGLLAHLGLTRRDVLTVVAAEGLAWTGLGAIAGSLLGLGVAVILVHVVNPQSFHWTMELRLPLLRLLGLAAAVVLAGVITAWLAGRRAAAADAVLAVKEDW</sequence>
<dbReference type="InterPro" id="IPR003838">
    <property type="entry name" value="ABC3_permease_C"/>
</dbReference>
<feature type="transmembrane region" description="Helical" evidence="6">
    <location>
        <begin position="803"/>
        <end position="825"/>
    </location>
</feature>